<sequence length="225" mass="25647">MICLQTTYIEKRTEIHQTVKVNLNAYKSFKVPLSTKPVVFSSTLSKTQKTMSSCGEAHALCRVCAKPFESSTMFRLLGELADAFWRVSEIEMQADGSRFPQSCCLKCRDRLQEVEELRALCLDSDRKLRKMIGIGLREEEEGDDIFMGNIDAIPKVEMQEVPESYSCWEDMENRFESSEEDNDEGNHLDSVPDVVKQTPGKTTKENAESKVKRKPKATKSGLIWF</sequence>
<evidence type="ECO:0000256" key="1">
    <source>
        <dbReference type="PROSITE-ProRule" id="PRU01263"/>
    </source>
</evidence>
<feature type="binding site" evidence="1">
    <location>
        <position position="107"/>
    </location>
    <ligand>
        <name>Zn(2+)</name>
        <dbReference type="ChEBI" id="CHEBI:29105"/>
    </ligand>
</feature>
<evidence type="ECO:0000313" key="4">
    <source>
        <dbReference type="EMBL" id="CAG6501124.1"/>
    </source>
</evidence>
<dbReference type="InterPro" id="IPR012934">
    <property type="entry name" value="Znf_AD"/>
</dbReference>
<keyword evidence="1" id="KW-0862">Zinc</keyword>
<evidence type="ECO:0000259" key="3">
    <source>
        <dbReference type="PROSITE" id="PS51915"/>
    </source>
</evidence>
<dbReference type="SMART" id="SM00868">
    <property type="entry name" value="zf-AD"/>
    <property type="match status" value="1"/>
</dbReference>
<accession>A0A8D8CYJ4</accession>
<feature type="domain" description="ZAD" evidence="3">
    <location>
        <begin position="59"/>
        <end position="131"/>
    </location>
</feature>
<name>A0A8D8CYJ4_CULPI</name>
<feature type="region of interest" description="Disordered" evidence="2">
    <location>
        <begin position="173"/>
        <end position="225"/>
    </location>
</feature>
<dbReference type="AlphaFoldDB" id="A0A8D8CYJ4"/>
<keyword evidence="1" id="KW-0479">Metal-binding</keyword>
<dbReference type="GO" id="GO:0008270">
    <property type="term" value="F:zinc ion binding"/>
    <property type="evidence" value="ECO:0007669"/>
    <property type="project" value="UniProtKB-UniRule"/>
</dbReference>
<dbReference type="SUPFAM" id="SSF57716">
    <property type="entry name" value="Glucocorticoid receptor-like (DNA-binding domain)"/>
    <property type="match status" value="1"/>
</dbReference>
<dbReference type="EMBL" id="HBUE01141817">
    <property type="protein sequence ID" value="CAG6501124.1"/>
    <property type="molecule type" value="Transcribed_RNA"/>
</dbReference>
<feature type="binding site" evidence="1">
    <location>
        <position position="64"/>
    </location>
    <ligand>
        <name>Zn(2+)</name>
        <dbReference type="ChEBI" id="CHEBI:29105"/>
    </ligand>
</feature>
<keyword evidence="1" id="KW-0863">Zinc-finger</keyword>
<dbReference type="GO" id="GO:0005634">
    <property type="term" value="C:nucleus"/>
    <property type="evidence" value="ECO:0007669"/>
    <property type="project" value="InterPro"/>
</dbReference>
<feature type="binding site" evidence="1">
    <location>
        <position position="61"/>
    </location>
    <ligand>
        <name>Zn(2+)</name>
        <dbReference type="ChEBI" id="CHEBI:29105"/>
    </ligand>
</feature>
<proteinExistence type="predicted"/>
<feature type="binding site" evidence="1">
    <location>
        <position position="104"/>
    </location>
    <ligand>
        <name>Zn(2+)</name>
        <dbReference type="ChEBI" id="CHEBI:29105"/>
    </ligand>
</feature>
<protein>
    <submittedName>
        <fullName evidence="4">(northern house mosquito) hypothetical protein</fullName>
    </submittedName>
</protein>
<dbReference type="PROSITE" id="PS51915">
    <property type="entry name" value="ZAD"/>
    <property type="match status" value="1"/>
</dbReference>
<evidence type="ECO:0000256" key="2">
    <source>
        <dbReference type="SAM" id="MobiDB-lite"/>
    </source>
</evidence>
<reference evidence="4" key="1">
    <citation type="submission" date="2021-05" db="EMBL/GenBank/DDBJ databases">
        <authorList>
            <person name="Alioto T."/>
            <person name="Alioto T."/>
            <person name="Gomez Garrido J."/>
        </authorList>
    </citation>
    <scope>NUCLEOTIDE SEQUENCE</scope>
</reference>
<organism evidence="4">
    <name type="scientific">Culex pipiens</name>
    <name type="common">House mosquito</name>
    <dbReference type="NCBI Taxonomy" id="7175"/>
    <lineage>
        <taxon>Eukaryota</taxon>
        <taxon>Metazoa</taxon>
        <taxon>Ecdysozoa</taxon>
        <taxon>Arthropoda</taxon>
        <taxon>Hexapoda</taxon>
        <taxon>Insecta</taxon>
        <taxon>Pterygota</taxon>
        <taxon>Neoptera</taxon>
        <taxon>Endopterygota</taxon>
        <taxon>Diptera</taxon>
        <taxon>Nematocera</taxon>
        <taxon>Culicoidea</taxon>
        <taxon>Culicidae</taxon>
        <taxon>Culicinae</taxon>
        <taxon>Culicini</taxon>
        <taxon>Culex</taxon>
        <taxon>Culex</taxon>
    </lineage>
</organism>